<evidence type="ECO:0000256" key="1">
    <source>
        <dbReference type="SAM" id="MobiDB-lite"/>
    </source>
</evidence>
<name>A0A2M8W1W6_9MICO</name>
<feature type="compositionally biased region" description="Pro residues" evidence="1">
    <location>
        <begin position="417"/>
        <end position="434"/>
    </location>
</feature>
<gene>
    <name evidence="2" type="ORF">CLV34_3145</name>
</gene>
<organism evidence="2 3">
    <name type="scientific">Luteimicrobium subarcticum</name>
    <dbReference type="NCBI Taxonomy" id="620910"/>
    <lineage>
        <taxon>Bacteria</taxon>
        <taxon>Bacillati</taxon>
        <taxon>Actinomycetota</taxon>
        <taxon>Actinomycetes</taxon>
        <taxon>Micrococcales</taxon>
        <taxon>Luteimicrobium</taxon>
    </lineage>
</organism>
<evidence type="ECO:0000313" key="2">
    <source>
        <dbReference type="EMBL" id="PJI84898.1"/>
    </source>
</evidence>
<feature type="compositionally biased region" description="Polar residues" evidence="1">
    <location>
        <begin position="224"/>
        <end position="236"/>
    </location>
</feature>
<feature type="region of interest" description="Disordered" evidence="1">
    <location>
        <begin position="221"/>
        <end position="295"/>
    </location>
</feature>
<dbReference type="RefSeq" id="WP_100351234.1">
    <property type="nucleotide sequence ID" value="NZ_PGTZ01000013.1"/>
</dbReference>
<dbReference type="AlphaFoldDB" id="A0A2M8W1W6"/>
<dbReference type="EMBL" id="PGTZ01000013">
    <property type="protein sequence ID" value="PJI84898.1"/>
    <property type="molecule type" value="Genomic_DNA"/>
</dbReference>
<sequence length="484" mass="51901">MKCGAGIKPEKAQAVLAETPGLLEGEEVVFFAKGSARGGDRVVLTNARLLSVAGLTKEMVFRAPWSDVGHIVVDERLRTLTVEVSAVGPTRFIVMSRDDLAALSGLVAALRDDFVVDTPVAVAAMTFAREHGVVTSKEYRKQERSAAQEARDAARREARAQAAVEKARALAAQAAAGEAAAPALSAADRAVEQMRANARRAREYEARREQEAADRAARLEELSANRTARSDTNAQARLSGPLTREERRAHADAEREAAREERKLSKAQRSYERDQRRAAADRERDAKEAKDRAAYGREMTTQNVGTKTVKVYAKGYVKVGGLFGTGSSPYERLLSIESSADVQKKSAAGRAAGAVLTGGLNTLYSNTRGDLYVTIVTGTKTHSVRVDSPTPSSIRAANTLAAVARAVLADLEAQPERPQPLPAPPRNTTPPRNPPTGAVAQPPTAAPGTPSAADRLREIQRLHAEGLIDDGELARLRQNVLADL</sequence>
<keyword evidence="3" id="KW-1185">Reference proteome</keyword>
<dbReference type="OrthoDB" id="5996503at2"/>
<proteinExistence type="predicted"/>
<comment type="caution">
    <text evidence="2">The sequence shown here is derived from an EMBL/GenBank/DDBJ whole genome shotgun (WGS) entry which is preliminary data.</text>
</comment>
<reference evidence="2 3" key="1">
    <citation type="submission" date="2017-11" db="EMBL/GenBank/DDBJ databases">
        <title>Genomic Encyclopedia of Archaeal and Bacterial Type Strains, Phase II (KMG-II): From Individual Species to Whole Genera.</title>
        <authorList>
            <person name="Goeker M."/>
        </authorList>
    </citation>
    <scope>NUCLEOTIDE SEQUENCE [LARGE SCALE GENOMIC DNA]</scope>
    <source>
        <strain evidence="2 3">DSM 22413</strain>
    </source>
</reference>
<feature type="compositionally biased region" description="Low complexity" evidence="1">
    <location>
        <begin position="435"/>
        <end position="453"/>
    </location>
</feature>
<dbReference type="Proteomes" id="UP000231586">
    <property type="component" value="Unassembled WGS sequence"/>
</dbReference>
<protein>
    <submittedName>
        <fullName evidence="2">Uncharacterized protein</fullName>
    </submittedName>
</protein>
<accession>A0A2M8W1W6</accession>
<feature type="region of interest" description="Disordered" evidence="1">
    <location>
        <begin position="412"/>
        <end position="453"/>
    </location>
</feature>
<feature type="compositionally biased region" description="Basic and acidic residues" evidence="1">
    <location>
        <begin position="243"/>
        <end position="295"/>
    </location>
</feature>
<evidence type="ECO:0000313" key="3">
    <source>
        <dbReference type="Proteomes" id="UP000231586"/>
    </source>
</evidence>